<feature type="transmembrane region" description="Helical" evidence="1">
    <location>
        <begin position="76"/>
        <end position="94"/>
    </location>
</feature>
<dbReference type="PIRSF" id="PIRSF016660">
    <property type="entry name" value="YedI"/>
    <property type="match status" value="1"/>
</dbReference>
<name>A0ABV9F2V8_9SPHN</name>
<organism evidence="2 3">
    <name type="scientific">Sphingobium tyrosinilyticum</name>
    <dbReference type="NCBI Taxonomy" id="2715436"/>
    <lineage>
        <taxon>Bacteria</taxon>
        <taxon>Pseudomonadati</taxon>
        <taxon>Pseudomonadota</taxon>
        <taxon>Alphaproteobacteria</taxon>
        <taxon>Sphingomonadales</taxon>
        <taxon>Sphingomonadaceae</taxon>
        <taxon>Sphingobium</taxon>
    </lineage>
</organism>
<dbReference type="Pfam" id="PF05661">
    <property type="entry name" value="DUF808"/>
    <property type="match status" value="1"/>
</dbReference>
<keyword evidence="3" id="KW-1185">Reference proteome</keyword>
<accession>A0ABV9F2V8</accession>
<dbReference type="InterPro" id="IPR008526">
    <property type="entry name" value="YedI"/>
</dbReference>
<evidence type="ECO:0000313" key="3">
    <source>
        <dbReference type="Proteomes" id="UP001595957"/>
    </source>
</evidence>
<sequence>MPSGLIALLDDVAGIVKLTATSLDDVAAAAGRAGTKAAGVVIDDTAVTPRYVMGLTPDRELPIIWKIARGSLRNKLFFLLPAALLLSAFAPWLLPPLLMLGGAFLCFEAVEKLLEAVQGGHDVAEEAMTTHSSKELEDQKVSGAIRTDFILSGEIMAIALGTVATEPLWEQALILVVVAVLITAGVYGVVGFIVKMDDIGLHLADRSAAATRAVGRGLVKAMPVLMQILSVVGTAAMLWVGGGLIVHGLHEFHWDLIPGAIHHVAEGAAHALPALSAAIDWVVNAIGGAIVGLVIGGIIVAALHLFKKH</sequence>
<gene>
    <name evidence="2" type="ORF">ACFO3E_19030</name>
</gene>
<comment type="caution">
    <text evidence="2">The sequence shown here is derived from an EMBL/GenBank/DDBJ whole genome shotgun (WGS) entry which is preliminary data.</text>
</comment>
<proteinExistence type="predicted"/>
<feature type="transmembrane region" description="Helical" evidence="1">
    <location>
        <begin position="281"/>
        <end position="306"/>
    </location>
</feature>
<dbReference type="Proteomes" id="UP001595957">
    <property type="component" value="Unassembled WGS sequence"/>
</dbReference>
<keyword evidence="1" id="KW-1133">Transmembrane helix</keyword>
<dbReference type="EMBL" id="JBHSFZ010000064">
    <property type="protein sequence ID" value="MFC4596246.1"/>
    <property type="molecule type" value="Genomic_DNA"/>
</dbReference>
<reference evidence="3" key="1">
    <citation type="journal article" date="2019" name="Int. J. Syst. Evol. Microbiol.">
        <title>The Global Catalogue of Microorganisms (GCM) 10K type strain sequencing project: providing services to taxonomists for standard genome sequencing and annotation.</title>
        <authorList>
            <consortium name="The Broad Institute Genomics Platform"/>
            <consortium name="The Broad Institute Genome Sequencing Center for Infectious Disease"/>
            <person name="Wu L."/>
            <person name="Ma J."/>
        </authorList>
    </citation>
    <scope>NUCLEOTIDE SEQUENCE [LARGE SCALE GENOMIC DNA]</scope>
    <source>
        <strain evidence="3">NBRC 103632</strain>
    </source>
</reference>
<keyword evidence="1" id="KW-0812">Transmembrane</keyword>
<dbReference type="RefSeq" id="WP_066528022.1">
    <property type="nucleotide sequence ID" value="NZ_JBHSFZ010000064.1"/>
</dbReference>
<protein>
    <submittedName>
        <fullName evidence="2">DUF808 domain-containing protein</fullName>
    </submittedName>
</protein>
<dbReference type="PANTHER" id="PTHR30503">
    <property type="entry name" value="INNER MEMBRANE PROTEIN YEDI"/>
    <property type="match status" value="1"/>
</dbReference>
<feature type="transmembrane region" description="Helical" evidence="1">
    <location>
        <begin position="224"/>
        <end position="246"/>
    </location>
</feature>
<feature type="transmembrane region" description="Helical" evidence="1">
    <location>
        <begin position="172"/>
        <end position="194"/>
    </location>
</feature>
<dbReference type="PANTHER" id="PTHR30503:SF3">
    <property type="entry name" value="INNER MEMBRANE PROTEIN YEDI"/>
    <property type="match status" value="1"/>
</dbReference>
<evidence type="ECO:0000313" key="2">
    <source>
        <dbReference type="EMBL" id="MFC4596246.1"/>
    </source>
</evidence>
<evidence type="ECO:0000256" key="1">
    <source>
        <dbReference type="SAM" id="Phobius"/>
    </source>
</evidence>
<keyword evidence="1" id="KW-0472">Membrane</keyword>